<dbReference type="EMBL" id="PVNH01000005">
    <property type="protein sequence ID" value="PRX47750.1"/>
    <property type="molecule type" value="Genomic_DNA"/>
</dbReference>
<evidence type="ECO:0000313" key="2">
    <source>
        <dbReference type="Proteomes" id="UP000238362"/>
    </source>
</evidence>
<comment type="caution">
    <text evidence="1">The sequence shown here is derived from an EMBL/GenBank/DDBJ whole genome shotgun (WGS) entry which is preliminary data.</text>
</comment>
<proteinExistence type="predicted"/>
<dbReference type="Proteomes" id="UP000238362">
    <property type="component" value="Unassembled WGS sequence"/>
</dbReference>
<reference evidence="1 2" key="1">
    <citation type="submission" date="2018-03" db="EMBL/GenBank/DDBJ databases">
        <title>Genomic Encyclopedia of Type Strains, Phase III (KMG-III): the genomes of soil and plant-associated and newly described type strains.</title>
        <authorList>
            <person name="Whitman W."/>
        </authorList>
    </citation>
    <scope>NUCLEOTIDE SEQUENCE [LARGE SCALE GENOMIC DNA]</scope>
    <source>
        <strain evidence="1 2">CGMCC 4.7125</strain>
    </source>
</reference>
<accession>A0A2T0LV74</accession>
<keyword evidence="2" id="KW-1185">Reference proteome</keyword>
<dbReference type="AlphaFoldDB" id="A0A2T0LV74"/>
<evidence type="ECO:0008006" key="3">
    <source>
        <dbReference type="Google" id="ProtNLM"/>
    </source>
</evidence>
<organism evidence="1 2">
    <name type="scientific">Prauserella shujinwangii</name>
    <dbReference type="NCBI Taxonomy" id="1453103"/>
    <lineage>
        <taxon>Bacteria</taxon>
        <taxon>Bacillati</taxon>
        <taxon>Actinomycetota</taxon>
        <taxon>Actinomycetes</taxon>
        <taxon>Pseudonocardiales</taxon>
        <taxon>Pseudonocardiaceae</taxon>
        <taxon>Prauserella</taxon>
    </lineage>
</organism>
<dbReference type="InterPro" id="IPR020835">
    <property type="entry name" value="Catalase_sf"/>
</dbReference>
<dbReference type="RefSeq" id="WP_106179234.1">
    <property type="nucleotide sequence ID" value="NZ_PVNH01000005.1"/>
</dbReference>
<dbReference type="GO" id="GO:0020037">
    <property type="term" value="F:heme binding"/>
    <property type="evidence" value="ECO:0007669"/>
    <property type="project" value="InterPro"/>
</dbReference>
<protein>
    <recommendedName>
        <fullName evidence="3">Phosphodiesterase</fullName>
    </recommendedName>
</protein>
<gene>
    <name evidence="1" type="ORF">B0I33_105332</name>
</gene>
<name>A0A2T0LV74_9PSEU</name>
<sequence>MEVSAAAGAALGGVFGTVARLRHGKPLHPRGRVYDAVLRRTGSSEPWGAEWLDAPGEHHALVRFSRAAGLPRPLPDVLGLALTFNGPAGDRHDLLLATTGLRPGARFVLLPRRHLFAVPYGSLLPYRAPRGLVLLAAVPMAAVAGDTTFRLLAASPVGRWREFATVDIAGHRFPAPDQAIRFDPVRHPLPGLTWPPALSRVREPAYAVARAAAPRLGQSRGH</sequence>
<dbReference type="OrthoDB" id="3368165at2"/>
<dbReference type="SUPFAM" id="SSF56634">
    <property type="entry name" value="Heme-dependent catalase-like"/>
    <property type="match status" value="1"/>
</dbReference>
<evidence type="ECO:0000313" key="1">
    <source>
        <dbReference type="EMBL" id="PRX47750.1"/>
    </source>
</evidence>